<dbReference type="EMBL" id="ML737121">
    <property type="protein sequence ID" value="KAE8345148.1"/>
    <property type="molecule type" value="Genomic_DNA"/>
</dbReference>
<dbReference type="PANTHER" id="PTHR11803">
    <property type="entry name" value="2-IMINOBUTANOATE/2-IMINOPROPANOATE DEAMINASE RIDA"/>
    <property type="match status" value="1"/>
</dbReference>
<dbReference type="Proteomes" id="UP000325558">
    <property type="component" value="Unassembled WGS sequence"/>
</dbReference>
<dbReference type="CDD" id="cd00448">
    <property type="entry name" value="YjgF_YER057c_UK114_family"/>
    <property type="match status" value="1"/>
</dbReference>
<gene>
    <name evidence="2" type="ORF">BDV24DRAFT_159983</name>
</gene>
<dbReference type="Gene3D" id="3.30.1330.40">
    <property type="entry name" value="RutC-like"/>
    <property type="match status" value="1"/>
</dbReference>
<dbReference type="GO" id="GO:0019239">
    <property type="term" value="F:deaminase activity"/>
    <property type="evidence" value="ECO:0007669"/>
    <property type="project" value="TreeGrafter"/>
</dbReference>
<proteinExistence type="inferred from homology"/>
<organism evidence="2">
    <name type="scientific">Aspergillus arachidicola</name>
    <dbReference type="NCBI Taxonomy" id="656916"/>
    <lineage>
        <taxon>Eukaryota</taxon>
        <taxon>Fungi</taxon>
        <taxon>Dikarya</taxon>
        <taxon>Ascomycota</taxon>
        <taxon>Pezizomycotina</taxon>
        <taxon>Eurotiomycetes</taxon>
        <taxon>Eurotiomycetidae</taxon>
        <taxon>Eurotiales</taxon>
        <taxon>Aspergillaceae</taxon>
        <taxon>Aspergillus</taxon>
        <taxon>Aspergillus subgen. Circumdati</taxon>
    </lineage>
</organism>
<dbReference type="Pfam" id="PF01042">
    <property type="entry name" value="Ribonuc_L-PSP"/>
    <property type="match status" value="1"/>
</dbReference>
<dbReference type="AlphaFoldDB" id="A0A5N6YIQ1"/>
<dbReference type="SUPFAM" id="SSF55298">
    <property type="entry name" value="YjgF-like"/>
    <property type="match status" value="1"/>
</dbReference>
<dbReference type="InterPro" id="IPR035959">
    <property type="entry name" value="RutC-like_sf"/>
</dbReference>
<dbReference type="PANTHER" id="PTHR11803:SF58">
    <property type="entry name" value="PROTEIN HMF1-RELATED"/>
    <property type="match status" value="1"/>
</dbReference>
<evidence type="ECO:0000313" key="2">
    <source>
        <dbReference type="EMBL" id="KAE8345148.1"/>
    </source>
</evidence>
<name>A0A5N6YIQ1_9EURO</name>
<evidence type="ECO:0000256" key="1">
    <source>
        <dbReference type="ARBA" id="ARBA00010552"/>
    </source>
</evidence>
<reference evidence="2" key="1">
    <citation type="submission" date="2019-04" db="EMBL/GenBank/DDBJ databases">
        <title>Friends and foes A comparative genomics study of 23 Aspergillus species from section Flavi.</title>
        <authorList>
            <consortium name="DOE Joint Genome Institute"/>
            <person name="Kjaerbolling I."/>
            <person name="Vesth T."/>
            <person name="Frisvad J.C."/>
            <person name="Nybo J.L."/>
            <person name="Theobald S."/>
            <person name="Kildgaard S."/>
            <person name="Isbrandt T."/>
            <person name="Kuo A."/>
            <person name="Sato A."/>
            <person name="Lyhne E.K."/>
            <person name="Kogle M.E."/>
            <person name="Wiebenga A."/>
            <person name="Kun R.S."/>
            <person name="Lubbers R.J."/>
            <person name="Makela M.R."/>
            <person name="Barry K."/>
            <person name="Chovatia M."/>
            <person name="Clum A."/>
            <person name="Daum C."/>
            <person name="Haridas S."/>
            <person name="He G."/>
            <person name="LaButti K."/>
            <person name="Lipzen A."/>
            <person name="Mondo S."/>
            <person name="Riley R."/>
            <person name="Salamov A."/>
            <person name="Simmons B.A."/>
            <person name="Magnuson J.K."/>
            <person name="Henrissat B."/>
            <person name="Mortensen U.H."/>
            <person name="Larsen T.O."/>
            <person name="Devries R.P."/>
            <person name="Grigoriev I.V."/>
            <person name="Machida M."/>
            <person name="Baker S.E."/>
            <person name="Andersen M.R."/>
        </authorList>
    </citation>
    <scope>NUCLEOTIDE SEQUENCE</scope>
    <source>
        <strain evidence="2">CBS 117612</strain>
    </source>
</reference>
<protein>
    <submittedName>
        <fullName evidence="2">Endoribonuclease L-PSP/chorismate mutase-like protein</fullName>
    </submittedName>
</protein>
<comment type="similarity">
    <text evidence="1">Belongs to the RutC family.</text>
</comment>
<dbReference type="OrthoDB" id="309640at2759"/>
<dbReference type="InterPro" id="IPR006175">
    <property type="entry name" value="YjgF/YER057c/UK114"/>
</dbReference>
<dbReference type="GO" id="GO:0005829">
    <property type="term" value="C:cytosol"/>
    <property type="evidence" value="ECO:0007669"/>
    <property type="project" value="TreeGrafter"/>
</dbReference>
<sequence>MSLKLINPPSVHDAWPTYSHVQTTPISPTCILVTIAGQVGVDAKTKDIPSSHTEQVKLALENLRECLKSVGGTPKNLIKLNHYVVNLDPSDTSMSEILLDFMAGHRPPGTLVGVAALAHPKLLYEVEAMAIMNRDPGKCSGDWLRQRRVWRLRLSLAL</sequence>
<accession>A0A5N6YIQ1</accession>